<dbReference type="GO" id="GO:0005524">
    <property type="term" value="F:ATP binding"/>
    <property type="evidence" value="ECO:0007669"/>
    <property type="project" value="UniProtKB-KW"/>
</dbReference>
<dbReference type="SUPFAM" id="SSF47384">
    <property type="entry name" value="Homodimeric domain of signal transducing histidine kinase"/>
    <property type="match status" value="1"/>
</dbReference>
<keyword evidence="6" id="KW-0808">Transferase</keyword>
<dbReference type="PROSITE" id="PS50110">
    <property type="entry name" value="RESPONSE_REGULATORY"/>
    <property type="match status" value="1"/>
</dbReference>
<dbReference type="FunFam" id="3.30.565.10:FF:000023">
    <property type="entry name" value="PAS domain-containing sensor histidine kinase"/>
    <property type="match status" value="1"/>
</dbReference>
<feature type="transmembrane region" description="Helical" evidence="13">
    <location>
        <begin position="269"/>
        <end position="290"/>
    </location>
</feature>
<keyword evidence="4" id="KW-1003">Cell membrane</keyword>
<feature type="transmembrane region" description="Helical" evidence="13">
    <location>
        <begin position="327"/>
        <end position="349"/>
    </location>
</feature>
<dbReference type="Gene3D" id="3.40.50.2300">
    <property type="match status" value="1"/>
</dbReference>
<dbReference type="InterPro" id="IPR036097">
    <property type="entry name" value="HisK_dim/P_sf"/>
</dbReference>
<keyword evidence="8" id="KW-0418">Kinase</keyword>
<dbReference type="Pfam" id="PF07695">
    <property type="entry name" value="7TMR-DISM_7TM"/>
    <property type="match status" value="1"/>
</dbReference>
<dbReference type="InterPro" id="IPR010559">
    <property type="entry name" value="Sig_transdc_His_kin_internal"/>
</dbReference>
<evidence type="ECO:0000313" key="17">
    <source>
        <dbReference type="Proteomes" id="UP000682111"/>
    </source>
</evidence>
<proteinExistence type="predicted"/>
<feature type="transmembrane region" description="Helical" evidence="13">
    <location>
        <begin position="203"/>
        <end position="224"/>
    </location>
</feature>
<dbReference type="GO" id="GO:0005886">
    <property type="term" value="C:plasma membrane"/>
    <property type="evidence" value="ECO:0007669"/>
    <property type="project" value="UniProtKB-SubCell"/>
</dbReference>
<dbReference type="InterPro" id="IPR003661">
    <property type="entry name" value="HisK_dim/P_dom"/>
</dbReference>
<dbReference type="Pfam" id="PF00512">
    <property type="entry name" value="HisKA"/>
    <property type="match status" value="1"/>
</dbReference>
<evidence type="ECO:0000259" key="15">
    <source>
        <dbReference type="PROSITE" id="PS50110"/>
    </source>
</evidence>
<dbReference type="Pfam" id="PF00072">
    <property type="entry name" value="Response_reg"/>
    <property type="match status" value="1"/>
</dbReference>
<dbReference type="RefSeq" id="WP_212933563.1">
    <property type="nucleotide sequence ID" value="NZ_BORC01000003.1"/>
</dbReference>
<keyword evidence="9" id="KW-0067">ATP-binding</keyword>
<dbReference type="InterPro" id="IPR001789">
    <property type="entry name" value="Sig_transdc_resp-reg_receiver"/>
</dbReference>
<evidence type="ECO:0000256" key="1">
    <source>
        <dbReference type="ARBA" id="ARBA00000085"/>
    </source>
</evidence>
<evidence type="ECO:0000256" key="4">
    <source>
        <dbReference type="ARBA" id="ARBA00022475"/>
    </source>
</evidence>
<dbReference type="PANTHER" id="PTHR43547">
    <property type="entry name" value="TWO-COMPONENT HISTIDINE KINASE"/>
    <property type="match status" value="1"/>
</dbReference>
<dbReference type="EMBL" id="BORC01000003">
    <property type="protein sequence ID" value="GIN61922.1"/>
    <property type="molecule type" value="Genomic_DNA"/>
</dbReference>
<feature type="transmembrane region" description="Helical" evidence="13">
    <location>
        <begin position="388"/>
        <end position="407"/>
    </location>
</feature>
<evidence type="ECO:0000256" key="12">
    <source>
        <dbReference type="PROSITE-ProRule" id="PRU00169"/>
    </source>
</evidence>
<dbReference type="SUPFAM" id="SSF49785">
    <property type="entry name" value="Galactose-binding domain-like"/>
    <property type="match status" value="1"/>
</dbReference>
<gene>
    <name evidence="16" type="ORF">J27TS8_19150</name>
</gene>
<dbReference type="InterPro" id="IPR008979">
    <property type="entry name" value="Galactose-bd-like_sf"/>
</dbReference>
<evidence type="ECO:0000313" key="16">
    <source>
        <dbReference type="EMBL" id="GIN61922.1"/>
    </source>
</evidence>
<dbReference type="Proteomes" id="UP000682111">
    <property type="component" value="Unassembled WGS sequence"/>
</dbReference>
<dbReference type="InterPro" id="IPR011623">
    <property type="entry name" value="7TMR_DISM_rcpt_extracell_dom1"/>
</dbReference>
<keyword evidence="7" id="KW-0547">Nucleotide-binding</keyword>
<dbReference type="InterPro" id="IPR004358">
    <property type="entry name" value="Sig_transdc_His_kin-like_C"/>
</dbReference>
<evidence type="ECO:0000256" key="13">
    <source>
        <dbReference type="SAM" id="Phobius"/>
    </source>
</evidence>
<dbReference type="CDD" id="cd00082">
    <property type="entry name" value="HisKA"/>
    <property type="match status" value="1"/>
</dbReference>
<keyword evidence="10" id="KW-0902">Two-component regulatory system</keyword>
<dbReference type="Gene3D" id="3.30.565.10">
    <property type="entry name" value="Histidine kinase-like ATPase, C-terminal domain"/>
    <property type="match status" value="2"/>
</dbReference>
<comment type="catalytic activity">
    <reaction evidence="1">
        <text>ATP + protein L-histidine = ADP + protein N-phospho-L-histidine.</text>
        <dbReference type="EC" id="2.7.13.3"/>
    </reaction>
</comment>
<evidence type="ECO:0000256" key="3">
    <source>
        <dbReference type="ARBA" id="ARBA00012438"/>
    </source>
</evidence>
<dbReference type="SUPFAM" id="SSF52172">
    <property type="entry name" value="CheY-like"/>
    <property type="match status" value="1"/>
</dbReference>
<dbReference type="SMART" id="SM00387">
    <property type="entry name" value="HATPase_c"/>
    <property type="match status" value="2"/>
</dbReference>
<evidence type="ECO:0000259" key="14">
    <source>
        <dbReference type="PROSITE" id="PS50109"/>
    </source>
</evidence>
<dbReference type="PROSITE" id="PS50109">
    <property type="entry name" value="HIS_KIN"/>
    <property type="match status" value="1"/>
</dbReference>
<evidence type="ECO:0000256" key="5">
    <source>
        <dbReference type="ARBA" id="ARBA00022553"/>
    </source>
</evidence>
<dbReference type="InterPro" id="IPR005467">
    <property type="entry name" value="His_kinase_dom"/>
</dbReference>
<evidence type="ECO:0000256" key="11">
    <source>
        <dbReference type="ARBA" id="ARBA00023136"/>
    </source>
</evidence>
<dbReference type="SUPFAM" id="SSF55874">
    <property type="entry name" value="ATPase domain of HSP90 chaperone/DNA topoisomerase II/histidine kinase"/>
    <property type="match status" value="2"/>
</dbReference>
<feature type="transmembrane region" description="Helical" evidence="13">
    <location>
        <begin position="297"/>
        <end position="315"/>
    </location>
</feature>
<accession>A0A919WHP8</accession>
<dbReference type="Pfam" id="PF06580">
    <property type="entry name" value="His_kinase"/>
    <property type="match status" value="1"/>
</dbReference>
<reference evidence="16" key="1">
    <citation type="submission" date="2021-03" db="EMBL/GenBank/DDBJ databases">
        <title>Antimicrobial resistance genes in bacteria isolated from Japanese honey, and their potential for conferring macrolide and lincosamide resistance in the American foulbrood pathogen Paenibacillus larvae.</title>
        <authorList>
            <person name="Okamoto M."/>
            <person name="Kumagai M."/>
            <person name="Kanamori H."/>
            <person name="Takamatsu D."/>
        </authorList>
    </citation>
    <scope>NUCLEOTIDE SEQUENCE</scope>
    <source>
        <strain evidence="16">J27TS8</strain>
    </source>
</reference>
<comment type="subcellular location">
    <subcellularLocation>
        <location evidence="2">Cell membrane</location>
    </subcellularLocation>
</comment>
<keyword evidence="11 13" id="KW-0472">Membrane</keyword>
<evidence type="ECO:0000256" key="8">
    <source>
        <dbReference type="ARBA" id="ARBA00022777"/>
    </source>
</evidence>
<dbReference type="AlphaFoldDB" id="A0A919WHP8"/>
<evidence type="ECO:0000256" key="9">
    <source>
        <dbReference type="ARBA" id="ARBA00022840"/>
    </source>
</evidence>
<dbReference type="CDD" id="cd16922">
    <property type="entry name" value="HATPase_EvgS-ArcB-TorS-like"/>
    <property type="match status" value="1"/>
</dbReference>
<keyword evidence="5 12" id="KW-0597">Phosphoprotein</keyword>
<evidence type="ECO:0000256" key="2">
    <source>
        <dbReference type="ARBA" id="ARBA00004236"/>
    </source>
</evidence>
<dbReference type="Gene3D" id="2.60.120.260">
    <property type="entry name" value="Galactose-binding domain-like"/>
    <property type="match status" value="1"/>
</dbReference>
<dbReference type="GO" id="GO:0000155">
    <property type="term" value="F:phosphorelay sensor kinase activity"/>
    <property type="evidence" value="ECO:0007669"/>
    <property type="project" value="InterPro"/>
</dbReference>
<feature type="transmembrane region" description="Helical" evidence="13">
    <location>
        <begin position="231"/>
        <end position="249"/>
    </location>
</feature>
<dbReference type="CDD" id="cd17574">
    <property type="entry name" value="REC_OmpR"/>
    <property type="match status" value="1"/>
</dbReference>
<protein>
    <recommendedName>
        <fullName evidence="3">histidine kinase</fullName>
        <ecNumber evidence="3">2.7.13.3</ecNumber>
    </recommendedName>
</protein>
<dbReference type="SMART" id="SM00388">
    <property type="entry name" value="HisKA"/>
    <property type="match status" value="1"/>
</dbReference>
<evidence type="ECO:0000256" key="7">
    <source>
        <dbReference type="ARBA" id="ARBA00022741"/>
    </source>
</evidence>
<comment type="caution">
    <text evidence="16">The sequence shown here is derived from an EMBL/GenBank/DDBJ whole genome shotgun (WGS) entry which is preliminary data.</text>
</comment>
<keyword evidence="13" id="KW-0812">Transmembrane</keyword>
<feature type="domain" description="Response regulatory" evidence="15">
    <location>
        <begin position="695"/>
        <end position="811"/>
    </location>
</feature>
<sequence>MGKKITLSLSAILILFTVVYVVTVSGWKNPELPKAEKGILDVSHLTFEDNQLITLDGEWEFYPGVLIEPRPLAFGEYQEEKKFIKVPDKWDEYIEKNKPYGTYRLIIKTPFAGNFGIKVNMIGFSSKMFVNGNEIGHSGNASENEEEYIFGNARYNAFVNSDENQLELVIHVSSHQVTTGGILRPIKFGPVENILANRDLFKVLDAIVFSGYLIFGLIYLVTYLQQRKNLYELYFSIFCFIQGFYTAAINERLLMLIFPEIGERMLLQWQLMTIHLSVLFFLLFVYSFFTQYANKKIIMALCLMLLVPAIFLGPFRPIKLSDFFPLIFLQVLVVALIGIAYCYILFVLIKAYRNKMEGSLYIINVVVSYACYGILLGVNLLFEVEFGGAPLFIFLFMVIGLSSLMSYRSQQAFRKVDELTKELLHFDSLKDDFLVKTSHELRTPLHVILNLSKSILEGFLGPLKKEQQENLLLIHNVGRRLATLVENLLDAGNIKRGEIHNEPAPTSLQVVGDIIAEMSYLLPDRKSVKLINHTDPSLPLMYVDENRLKQILFNLIHNSIKYTKQGVITVTAEVQNNYMQISVEDTGIGIDEENLTRIFSSFYQVKNHHDRNQNGLGLGLSIAKELVELSGGSISVTSTKGEGSCFTFTIPLVEDGQKINEKTEKTVVLHQTAPIEQLPVQYHFPQSVEGEKDYTILIVDDEPPNLKILMEMIVSLGYTVIAVDNGESALEVIQQQEIDLVILDLMMPNLSGFDVCQQLRKEFDLFDLPVIILTAAGQITDLIHSLQIGANDFLQKPIILDELKARVEFLLSMKKSAKEALVNELTMYYSQIKPHFLYNTLNTIIGLTFTDTKQTREALVHLATYFRAKLDFTSYRSLVRLEDEIELVQSYLEIEKIRFDERLQVEYDIDDTADAIIPLMTIQPLVENAVQHGIAMKGNGGTVKLSINKVDNQVKIVVEDNGVGISKQKQLELMQGRNSRVGFTNPFKKLKLIKRSSFTLESEEGVGTKITILLPGVKK</sequence>
<feature type="modified residue" description="4-aspartylphosphate" evidence="12">
    <location>
        <position position="744"/>
    </location>
</feature>
<dbReference type="InterPro" id="IPR003594">
    <property type="entry name" value="HATPase_dom"/>
</dbReference>
<keyword evidence="13" id="KW-1133">Transmembrane helix</keyword>
<keyword evidence="17" id="KW-1185">Reference proteome</keyword>
<dbReference type="InterPro" id="IPR011006">
    <property type="entry name" value="CheY-like_superfamily"/>
</dbReference>
<feature type="transmembrane region" description="Helical" evidence="13">
    <location>
        <begin position="361"/>
        <end position="382"/>
    </location>
</feature>
<organism evidence="16 17">
    <name type="scientific">Robertmurraya siralis</name>
    <dbReference type="NCBI Taxonomy" id="77777"/>
    <lineage>
        <taxon>Bacteria</taxon>
        <taxon>Bacillati</taxon>
        <taxon>Bacillota</taxon>
        <taxon>Bacilli</taxon>
        <taxon>Bacillales</taxon>
        <taxon>Bacillaceae</taxon>
        <taxon>Robertmurraya</taxon>
    </lineage>
</organism>
<evidence type="ECO:0000256" key="6">
    <source>
        <dbReference type="ARBA" id="ARBA00022679"/>
    </source>
</evidence>
<dbReference type="PRINTS" id="PR00344">
    <property type="entry name" value="BCTRLSENSOR"/>
</dbReference>
<dbReference type="PANTHER" id="PTHR43547:SF2">
    <property type="entry name" value="HYBRID SIGNAL TRANSDUCTION HISTIDINE KINASE C"/>
    <property type="match status" value="1"/>
</dbReference>
<dbReference type="Gene3D" id="1.10.287.130">
    <property type="match status" value="1"/>
</dbReference>
<dbReference type="EC" id="2.7.13.3" evidence="3"/>
<dbReference type="SMART" id="SM00448">
    <property type="entry name" value="REC"/>
    <property type="match status" value="1"/>
</dbReference>
<dbReference type="InterPro" id="IPR036890">
    <property type="entry name" value="HATPase_C_sf"/>
</dbReference>
<name>A0A919WHP8_9BACI</name>
<dbReference type="Pfam" id="PF02518">
    <property type="entry name" value="HATPase_c"/>
    <property type="match status" value="2"/>
</dbReference>
<evidence type="ECO:0000256" key="10">
    <source>
        <dbReference type="ARBA" id="ARBA00023012"/>
    </source>
</evidence>
<feature type="domain" description="Histidine kinase" evidence="14">
    <location>
        <begin position="436"/>
        <end position="654"/>
    </location>
</feature>